<name>A0A7S1NDP9_9EUGL</name>
<proteinExistence type="predicted"/>
<accession>A0A7S1NDP9</accession>
<dbReference type="EMBL" id="HBGA01065540">
    <property type="protein sequence ID" value="CAD9013307.1"/>
    <property type="molecule type" value="Transcribed_RNA"/>
</dbReference>
<evidence type="ECO:0000256" key="1">
    <source>
        <dbReference type="SAM" id="MobiDB-lite"/>
    </source>
</evidence>
<reference evidence="2" key="1">
    <citation type="submission" date="2021-01" db="EMBL/GenBank/DDBJ databases">
        <authorList>
            <person name="Corre E."/>
            <person name="Pelletier E."/>
            <person name="Niang G."/>
            <person name="Scheremetjew M."/>
            <person name="Finn R."/>
            <person name="Kale V."/>
            <person name="Holt S."/>
            <person name="Cochrane G."/>
            <person name="Meng A."/>
            <person name="Brown T."/>
            <person name="Cohen L."/>
        </authorList>
    </citation>
    <scope>NUCLEOTIDE SEQUENCE</scope>
    <source>
        <strain evidence="2">NIES-381</strain>
    </source>
</reference>
<protein>
    <submittedName>
        <fullName evidence="2">Uncharacterized protein</fullName>
    </submittedName>
</protein>
<evidence type="ECO:0000313" key="2">
    <source>
        <dbReference type="EMBL" id="CAD9013307.1"/>
    </source>
</evidence>
<feature type="region of interest" description="Disordered" evidence="1">
    <location>
        <begin position="80"/>
        <end position="101"/>
    </location>
</feature>
<organism evidence="2">
    <name type="scientific">Eutreptiella gymnastica</name>
    <dbReference type="NCBI Taxonomy" id="73025"/>
    <lineage>
        <taxon>Eukaryota</taxon>
        <taxon>Discoba</taxon>
        <taxon>Euglenozoa</taxon>
        <taxon>Euglenida</taxon>
        <taxon>Spirocuta</taxon>
        <taxon>Euglenophyceae</taxon>
        <taxon>Eutreptiales</taxon>
        <taxon>Eutreptiaceae</taxon>
        <taxon>Eutreptiella</taxon>
    </lineage>
</organism>
<dbReference type="AlphaFoldDB" id="A0A7S1NDP9"/>
<gene>
    <name evidence="2" type="ORF">EGYM00392_LOCUS24409</name>
</gene>
<sequence>MCVAATHVHMCNFATIDYYRPTANQRPVLILEEQATRCMGASPPTLPGRDCRMSALNEGQDPGWGQSCEQSMDPSVASVTFGHQTQWKQRSEAAWSDDDTF</sequence>